<dbReference type="WBParaSite" id="Minc3s01813g26481">
    <property type="protein sequence ID" value="Minc3s01813g26481"/>
    <property type="gene ID" value="Minc3s01813g26481"/>
</dbReference>
<sequence length="51" mass="5983">MAPIPSFFNSWLQFRAETSPELNFGIITSTDIPFPELSFFLIFYLIYLFSL</sequence>
<protein>
    <submittedName>
        <fullName evidence="3">Candidate secreted effector</fullName>
    </submittedName>
</protein>
<name>A0A914MFV6_MELIC</name>
<keyword evidence="1" id="KW-0472">Membrane</keyword>
<dbReference type="AlphaFoldDB" id="A0A914MFV6"/>
<accession>A0A914MFV6</accession>
<evidence type="ECO:0000256" key="1">
    <source>
        <dbReference type="SAM" id="Phobius"/>
    </source>
</evidence>
<proteinExistence type="predicted"/>
<reference evidence="3" key="1">
    <citation type="submission" date="2022-11" db="UniProtKB">
        <authorList>
            <consortium name="WormBaseParasite"/>
        </authorList>
    </citation>
    <scope>IDENTIFICATION</scope>
</reference>
<organism evidence="2 3">
    <name type="scientific">Meloidogyne incognita</name>
    <name type="common">Southern root-knot nematode worm</name>
    <name type="synonym">Oxyuris incognita</name>
    <dbReference type="NCBI Taxonomy" id="6306"/>
    <lineage>
        <taxon>Eukaryota</taxon>
        <taxon>Metazoa</taxon>
        <taxon>Ecdysozoa</taxon>
        <taxon>Nematoda</taxon>
        <taxon>Chromadorea</taxon>
        <taxon>Rhabditida</taxon>
        <taxon>Tylenchina</taxon>
        <taxon>Tylenchomorpha</taxon>
        <taxon>Tylenchoidea</taxon>
        <taxon>Meloidogynidae</taxon>
        <taxon>Meloidogyninae</taxon>
        <taxon>Meloidogyne</taxon>
        <taxon>Meloidogyne incognita group</taxon>
    </lineage>
</organism>
<feature type="transmembrane region" description="Helical" evidence="1">
    <location>
        <begin position="32"/>
        <end position="50"/>
    </location>
</feature>
<evidence type="ECO:0000313" key="2">
    <source>
        <dbReference type="Proteomes" id="UP000887563"/>
    </source>
</evidence>
<keyword evidence="2" id="KW-1185">Reference proteome</keyword>
<keyword evidence="1" id="KW-1133">Transmembrane helix</keyword>
<evidence type="ECO:0000313" key="3">
    <source>
        <dbReference type="WBParaSite" id="Minc3s01813g26481"/>
    </source>
</evidence>
<dbReference type="Proteomes" id="UP000887563">
    <property type="component" value="Unplaced"/>
</dbReference>
<keyword evidence="1" id="KW-0812">Transmembrane</keyword>